<dbReference type="RefSeq" id="WP_390224943.1">
    <property type="nucleotide sequence ID" value="NZ_JBHTAA010000005.1"/>
</dbReference>
<gene>
    <name evidence="1" type="ORF">ACFQJC_15245</name>
</gene>
<dbReference type="Proteomes" id="UP001596481">
    <property type="component" value="Unassembled WGS sequence"/>
</dbReference>
<dbReference type="Pfam" id="PF25252">
    <property type="entry name" value="DUF7854"/>
    <property type="match status" value="1"/>
</dbReference>
<accession>A0ABD5ZHV8</accession>
<name>A0ABD5ZHV8_9EURY</name>
<proteinExistence type="predicted"/>
<keyword evidence="2" id="KW-1185">Reference proteome</keyword>
<sequence>MDRISAIRNIEDAIRDFESGDADLANTERRVVTVLRTFATEFETDTGEESLDAWKAVGDERAEGLVVLASGEADARARVEGLLADATDADPATIDFSVEQV</sequence>
<protein>
    <submittedName>
        <fullName evidence="1">Uncharacterized protein</fullName>
    </submittedName>
</protein>
<evidence type="ECO:0000313" key="2">
    <source>
        <dbReference type="Proteomes" id="UP001596481"/>
    </source>
</evidence>
<comment type="caution">
    <text evidence="1">The sequence shown here is derived from an EMBL/GenBank/DDBJ whole genome shotgun (WGS) entry which is preliminary data.</text>
</comment>
<reference evidence="1 2" key="1">
    <citation type="journal article" date="2019" name="Int. J. Syst. Evol. Microbiol.">
        <title>The Global Catalogue of Microorganisms (GCM) 10K type strain sequencing project: providing services to taxonomists for standard genome sequencing and annotation.</title>
        <authorList>
            <consortium name="The Broad Institute Genomics Platform"/>
            <consortium name="The Broad Institute Genome Sequencing Center for Infectious Disease"/>
            <person name="Wu L."/>
            <person name="Ma J."/>
        </authorList>
    </citation>
    <scope>NUCLEOTIDE SEQUENCE [LARGE SCALE GENOMIC DNA]</scope>
    <source>
        <strain evidence="1 2">DSM 29988</strain>
    </source>
</reference>
<dbReference type="AlphaFoldDB" id="A0ABD5ZHV8"/>
<dbReference type="EMBL" id="JBHTAA010000005">
    <property type="protein sequence ID" value="MFC7204871.1"/>
    <property type="molecule type" value="Genomic_DNA"/>
</dbReference>
<dbReference type="InterPro" id="IPR057176">
    <property type="entry name" value="DUF7854"/>
</dbReference>
<evidence type="ECO:0000313" key="1">
    <source>
        <dbReference type="EMBL" id="MFC7204871.1"/>
    </source>
</evidence>
<organism evidence="1 2">
    <name type="scientific">Haloferax namakaokahaiae</name>
    <dbReference type="NCBI Taxonomy" id="1748331"/>
    <lineage>
        <taxon>Archaea</taxon>
        <taxon>Methanobacteriati</taxon>
        <taxon>Methanobacteriota</taxon>
        <taxon>Stenosarchaea group</taxon>
        <taxon>Halobacteria</taxon>
        <taxon>Halobacteriales</taxon>
        <taxon>Haloferacaceae</taxon>
        <taxon>Haloferax</taxon>
    </lineage>
</organism>